<accession>A0A414PH71</accession>
<comment type="similarity">
    <text evidence="1">Belongs to the 'phage' integrase family.</text>
</comment>
<evidence type="ECO:0000256" key="2">
    <source>
        <dbReference type="ARBA" id="ARBA00023125"/>
    </source>
</evidence>
<dbReference type="GO" id="GO:0006310">
    <property type="term" value="P:DNA recombination"/>
    <property type="evidence" value="ECO:0007669"/>
    <property type="project" value="UniProtKB-KW"/>
</dbReference>
<name>A0A414PH71_BACSE</name>
<dbReference type="Gene3D" id="1.10.443.10">
    <property type="entry name" value="Intergrase catalytic core"/>
    <property type="match status" value="1"/>
</dbReference>
<evidence type="ECO:0000256" key="1">
    <source>
        <dbReference type="ARBA" id="ARBA00008857"/>
    </source>
</evidence>
<dbReference type="Pfam" id="PF17293">
    <property type="entry name" value="Arm-DNA-bind_5"/>
    <property type="match status" value="1"/>
</dbReference>
<dbReference type="SUPFAM" id="SSF56349">
    <property type="entry name" value="DNA breaking-rejoining enzymes"/>
    <property type="match status" value="1"/>
</dbReference>
<keyword evidence="3" id="KW-0233">DNA recombination</keyword>
<feature type="domain" description="Tyr recombinase" evidence="4">
    <location>
        <begin position="214"/>
        <end position="386"/>
    </location>
</feature>
<sequence>MRSTFKLLFYINRNKVKSDGTTAVLCRISIDGKKSAVTTGVYCKPGDWDSKKCEIKTARENNRLAAFRSRLEEAYGNLLRNQGVVTAELLKTTVSGANSVPEYLLQAGEVERERLRVRSKEINSTSTYRQSKTTQLNLRQFIESRGMKDIAFSDITEEFAESFKVFLKKELGHRNGHVNHCLCWLNRLIYIAVDREILRANPIEDVAYERKETPKLRHISRSELKRMMETPLPDPMMELARRTFIFSSLTGLAYADTRALHPRHIGTTSEGRRYIRIRRAKTDVEAFIPLHPIAGQILELYNTTDDDRPVFPLPVRDVLWYEVHGMGVALGMKENLSYHMARHSFGTLTLTAGIPIESIARMMGHTNIDSTQVYAQVTDRKISSDM</sequence>
<dbReference type="InterPro" id="IPR011010">
    <property type="entry name" value="DNA_brk_join_enz"/>
</dbReference>
<dbReference type="PANTHER" id="PTHR30349">
    <property type="entry name" value="PHAGE INTEGRASE-RELATED"/>
    <property type="match status" value="1"/>
</dbReference>
<dbReference type="PANTHER" id="PTHR30349:SF64">
    <property type="entry name" value="PROPHAGE INTEGRASE INTD-RELATED"/>
    <property type="match status" value="1"/>
</dbReference>
<evidence type="ECO:0000313" key="5">
    <source>
        <dbReference type="EMBL" id="RHF67170.1"/>
    </source>
</evidence>
<dbReference type="InterPro" id="IPR050090">
    <property type="entry name" value="Tyrosine_recombinase_XerCD"/>
</dbReference>
<dbReference type="GO" id="GO:0015074">
    <property type="term" value="P:DNA integration"/>
    <property type="evidence" value="ECO:0007669"/>
    <property type="project" value="InterPro"/>
</dbReference>
<reference evidence="5 6" key="1">
    <citation type="submission" date="2018-08" db="EMBL/GenBank/DDBJ databases">
        <title>A genome reference for cultivated species of the human gut microbiota.</title>
        <authorList>
            <person name="Zou Y."/>
            <person name="Xue W."/>
            <person name="Luo G."/>
        </authorList>
    </citation>
    <scope>NUCLEOTIDE SEQUENCE [LARGE SCALE GENOMIC DNA]</scope>
    <source>
        <strain evidence="5 6">AM25-16</strain>
    </source>
</reference>
<dbReference type="GO" id="GO:0003677">
    <property type="term" value="F:DNA binding"/>
    <property type="evidence" value="ECO:0007669"/>
    <property type="project" value="UniProtKB-KW"/>
</dbReference>
<gene>
    <name evidence="5" type="ORF">DW668_18900</name>
</gene>
<protein>
    <submittedName>
        <fullName evidence="5">Site-specific integrase</fullName>
    </submittedName>
</protein>
<dbReference type="RefSeq" id="WP_147398690.1">
    <property type="nucleotide sequence ID" value="NZ_QRHJ01000133.1"/>
</dbReference>
<dbReference type="InterPro" id="IPR013762">
    <property type="entry name" value="Integrase-like_cat_sf"/>
</dbReference>
<organism evidence="5 6">
    <name type="scientific">Bacteroides stercoris</name>
    <dbReference type="NCBI Taxonomy" id="46506"/>
    <lineage>
        <taxon>Bacteria</taxon>
        <taxon>Pseudomonadati</taxon>
        <taxon>Bacteroidota</taxon>
        <taxon>Bacteroidia</taxon>
        <taxon>Bacteroidales</taxon>
        <taxon>Bacteroidaceae</taxon>
        <taxon>Bacteroides</taxon>
    </lineage>
</organism>
<evidence type="ECO:0000259" key="4">
    <source>
        <dbReference type="PROSITE" id="PS51898"/>
    </source>
</evidence>
<dbReference type="InterPro" id="IPR010998">
    <property type="entry name" value="Integrase_recombinase_N"/>
</dbReference>
<dbReference type="InterPro" id="IPR002104">
    <property type="entry name" value="Integrase_catalytic"/>
</dbReference>
<dbReference type="AlphaFoldDB" id="A0A414PH71"/>
<dbReference type="EMBL" id="QRHJ01000133">
    <property type="protein sequence ID" value="RHF67170.1"/>
    <property type="molecule type" value="Genomic_DNA"/>
</dbReference>
<evidence type="ECO:0000256" key="3">
    <source>
        <dbReference type="ARBA" id="ARBA00023172"/>
    </source>
</evidence>
<dbReference type="InterPro" id="IPR025269">
    <property type="entry name" value="SAM-like_dom"/>
</dbReference>
<dbReference type="InterPro" id="IPR035386">
    <property type="entry name" value="Arm-DNA-bind_5"/>
</dbReference>
<dbReference type="PROSITE" id="PS51898">
    <property type="entry name" value="TYR_RECOMBINASE"/>
    <property type="match status" value="1"/>
</dbReference>
<keyword evidence="2" id="KW-0238">DNA-binding</keyword>
<dbReference type="Gene3D" id="1.10.150.130">
    <property type="match status" value="1"/>
</dbReference>
<dbReference type="CDD" id="cd01185">
    <property type="entry name" value="INTN1_C_like"/>
    <property type="match status" value="1"/>
</dbReference>
<evidence type="ECO:0000313" key="6">
    <source>
        <dbReference type="Proteomes" id="UP000283762"/>
    </source>
</evidence>
<dbReference type="Proteomes" id="UP000283762">
    <property type="component" value="Unassembled WGS sequence"/>
</dbReference>
<proteinExistence type="inferred from homology"/>
<dbReference type="Pfam" id="PF00589">
    <property type="entry name" value="Phage_integrase"/>
    <property type="match status" value="1"/>
</dbReference>
<dbReference type="Pfam" id="PF13102">
    <property type="entry name" value="Phage_int_SAM_5"/>
    <property type="match status" value="1"/>
</dbReference>
<comment type="caution">
    <text evidence="5">The sequence shown here is derived from an EMBL/GenBank/DDBJ whole genome shotgun (WGS) entry which is preliminary data.</text>
</comment>
<feature type="non-terminal residue" evidence="5">
    <location>
        <position position="386"/>
    </location>
</feature>